<dbReference type="GeneID" id="7835240"/>
<accession>Q22WE3</accession>
<proteinExistence type="predicted"/>
<dbReference type="eggNOG" id="KOG1836">
    <property type="taxonomic scope" value="Eukaryota"/>
</dbReference>
<name>Q22WE3_TETTS</name>
<dbReference type="EMBL" id="GG662820">
    <property type="protein sequence ID" value="EAR89474.2"/>
    <property type="molecule type" value="Genomic_DNA"/>
</dbReference>
<evidence type="ECO:0000256" key="1">
    <source>
        <dbReference type="SAM" id="Coils"/>
    </source>
</evidence>
<keyword evidence="1" id="KW-0175">Coiled coil</keyword>
<organism evidence="3 4">
    <name type="scientific">Tetrahymena thermophila (strain SB210)</name>
    <dbReference type="NCBI Taxonomy" id="312017"/>
    <lineage>
        <taxon>Eukaryota</taxon>
        <taxon>Sar</taxon>
        <taxon>Alveolata</taxon>
        <taxon>Ciliophora</taxon>
        <taxon>Intramacronucleata</taxon>
        <taxon>Oligohymenophorea</taxon>
        <taxon>Hymenostomatida</taxon>
        <taxon>Tetrahymenina</taxon>
        <taxon>Tetrahymenidae</taxon>
        <taxon>Tetrahymena</taxon>
    </lineage>
</organism>
<dbReference type="Proteomes" id="UP000009168">
    <property type="component" value="Unassembled WGS sequence"/>
</dbReference>
<dbReference type="InParanoid" id="Q22WE3"/>
<dbReference type="RefSeq" id="XP_001009719.2">
    <property type="nucleotide sequence ID" value="XM_001009719.2"/>
</dbReference>
<dbReference type="AlphaFoldDB" id="Q22WE3"/>
<keyword evidence="4" id="KW-1185">Reference proteome</keyword>
<evidence type="ECO:0000313" key="3">
    <source>
        <dbReference type="EMBL" id="EAR89474.2"/>
    </source>
</evidence>
<evidence type="ECO:0000313" key="4">
    <source>
        <dbReference type="Proteomes" id="UP000009168"/>
    </source>
</evidence>
<dbReference type="KEGG" id="tet:TTHERM_00157910"/>
<dbReference type="HOGENOM" id="CLU_487941_0_0_1"/>
<feature type="region of interest" description="Disordered" evidence="2">
    <location>
        <begin position="34"/>
        <end position="54"/>
    </location>
</feature>
<protein>
    <submittedName>
        <fullName evidence="3">Uncharacterized protein</fullName>
    </submittedName>
</protein>
<sequence length="577" mass="68787">MISDEENINETIADPGRKRNESIFTYLQRKTRQSFQQIRRSHSRSSNHRSDNQLITSYSQLNTTTIDNKNDLSFCDESNKENTFLSQINQSFTNGQTNQKGQQKGFAKLNKFHLANSFINKSNLQDDSFSNHSRLLLDETSPSISNQNKKTLNKSFDQGFILNKYLNERRGFQLDLKNGFEQQQQTIASLANQTRETNDMVLYEEQSSYRFKETFRNSTQNIQNNKISSNLIQILQTYDMFWNQLRAKAIEIIDATSSYKIKYVNDLSQEFRKIDKRRLQTLSDVFNQIQYYDEQTKTTLNKQTKQYEVNIQDYEKQIKDLEKQVQEQKKQLERIEQENEILAGLKRIQEQSLKYPNDQDFHEKNSKMVQQISFLKQENSNLKENMVKQDKERQQLKEEILNLKKECKKYELNIQKQSQEINSLENSLHEAKKEQKSQLKHDLEMLKQKLIEKDFTLEEQVKKLNDTMSQKENIRQKQKQQWEESYKQLKEEIRKLKVENSQLKLENEKAARTVFDNKNEKKQLEQYQKQNDFLQQKIKEHKNFSDKLIDAINQIKQVSVQKGFGEFVNPFIRVLEI</sequence>
<gene>
    <name evidence="3" type="ORF">TTHERM_00157910</name>
</gene>
<feature type="coiled-coil region" evidence="1">
    <location>
        <begin position="297"/>
        <end position="544"/>
    </location>
</feature>
<dbReference type="STRING" id="312017.Q22WE3"/>
<reference evidence="4" key="1">
    <citation type="journal article" date="2006" name="PLoS Biol.">
        <title>Macronuclear genome sequence of the ciliate Tetrahymena thermophila, a model eukaryote.</title>
        <authorList>
            <person name="Eisen J.A."/>
            <person name="Coyne R.S."/>
            <person name="Wu M."/>
            <person name="Wu D."/>
            <person name="Thiagarajan M."/>
            <person name="Wortman J.R."/>
            <person name="Badger J.H."/>
            <person name="Ren Q."/>
            <person name="Amedeo P."/>
            <person name="Jones K.M."/>
            <person name="Tallon L.J."/>
            <person name="Delcher A.L."/>
            <person name="Salzberg S.L."/>
            <person name="Silva J.C."/>
            <person name="Haas B.J."/>
            <person name="Majoros W.H."/>
            <person name="Farzad M."/>
            <person name="Carlton J.M."/>
            <person name="Smith R.K. Jr."/>
            <person name="Garg J."/>
            <person name="Pearlman R.E."/>
            <person name="Karrer K.M."/>
            <person name="Sun L."/>
            <person name="Manning G."/>
            <person name="Elde N.C."/>
            <person name="Turkewitz A.P."/>
            <person name="Asai D.J."/>
            <person name="Wilkes D.E."/>
            <person name="Wang Y."/>
            <person name="Cai H."/>
            <person name="Collins K."/>
            <person name="Stewart B.A."/>
            <person name="Lee S.R."/>
            <person name="Wilamowska K."/>
            <person name="Weinberg Z."/>
            <person name="Ruzzo W.L."/>
            <person name="Wloga D."/>
            <person name="Gaertig J."/>
            <person name="Frankel J."/>
            <person name="Tsao C.-C."/>
            <person name="Gorovsky M.A."/>
            <person name="Keeling P.J."/>
            <person name="Waller R.F."/>
            <person name="Patron N.J."/>
            <person name="Cherry J.M."/>
            <person name="Stover N.A."/>
            <person name="Krieger C.J."/>
            <person name="del Toro C."/>
            <person name="Ryder H.F."/>
            <person name="Williamson S.C."/>
            <person name="Barbeau R.A."/>
            <person name="Hamilton E.P."/>
            <person name="Orias E."/>
        </authorList>
    </citation>
    <scope>NUCLEOTIDE SEQUENCE [LARGE SCALE GENOMIC DNA]</scope>
    <source>
        <strain evidence="4">SB210</strain>
    </source>
</reference>
<evidence type="ECO:0000256" key="2">
    <source>
        <dbReference type="SAM" id="MobiDB-lite"/>
    </source>
</evidence>
<feature type="region of interest" description="Disordered" evidence="2">
    <location>
        <begin position="1"/>
        <end position="20"/>
    </location>
</feature>